<dbReference type="SMART" id="SM00875">
    <property type="entry name" value="BACK"/>
    <property type="match status" value="1"/>
</dbReference>
<evidence type="ECO:0000256" key="5">
    <source>
        <dbReference type="ARBA" id="ARBA00022737"/>
    </source>
</evidence>
<dbReference type="Pfam" id="PF00651">
    <property type="entry name" value="BTB"/>
    <property type="match status" value="1"/>
</dbReference>
<protein>
    <recommendedName>
        <fullName evidence="3">Kelch-like protein 36</fullName>
    </recommendedName>
</protein>
<sequence length="740" mass="81331">MPVGDLVSRILPTMQALLPEEVGCEALVEEAMGYHATVSAQPLLQSGRNALRGGVEGLLLVGGEVSERGQELSANVCRLDEGTGCWEVEAELPAQRSHHSLAVLGGFIFTAGGSSSRDNGGGAACDLLHRYDPRHKQWTQKTVQWTDQAAEMLQGLNAQRQGGRFCNVALVAEEERVPAHRALLAVFSPYFHAMFTVGMREEQQNEVELIGVSITGLKAVVGFLYSGELSLDGGNIHHVLEAAHLLQVWRAVDFCCQYLESEVNEENYLYLQELALHYSLERLDAFIDRFILARFSTLSFSPDFLQSISLYKLTSYLSSEQVQHDSEQALLQTALQWLSQTPQRAPHTQKLLSLVRFPLMPAGDLVSRILPTMQALLPEEVGCEALVEEAMGYHATVSAQPLLQSGRNALRGGVEGLLLVGGEVSERGQELSANVCRLDEGTGCWEVEAELPAQRSHHSLAVLGGFIFTAGGSSSRDNGGGAACDLLHRYDPRHKQWTQCCPMNHRRVDFFLGAVGGRLIAVGGRNDGGALFTVEVYSPAEDCWSPVAPLPRFTYGHAGTVHQGVVYISGGHDSQIGPYRRDVLSYDPLLDDEGWVQRRPMSRARGWHCMASLQHCIYAIGGSDDSEDTTERFDIRQVESYDPRHDQWTPVARLLLPNSEAGVAVWTGRIFVLGGYSWESMMFSKATQVYDPEQRSWSRGPDLPKCVAGASACVCTVRPSAAASEKRLVEREVKRRGRPT</sequence>
<dbReference type="Proteomes" id="UP000694680">
    <property type="component" value="Chromosome 6"/>
</dbReference>
<dbReference type="PANTHER" id="PTHR45632:SF4">
    <property type="entry name" value="KELCH-LIKE PROTEIN 36"/>
    <property type="match status" value="1"/>
</dbReference>
<dbReference type="SUPFAM" id="SSF54695">
    <property type="entry name" value="POZ domain"/>
    <property type="match status" value="1"/>
</dbReference>
<gene>
    <name evidence="8" type="primary">LOC114464375</name>
</gene>
<dbReference type="SMART" id="SM00612">
    <property type="entry name" value="Kelch"/>
    <property type="match status" value="7"/>
</dbReference>
<evidence type="ECO:0000256" key="1">
    <source>
        <dbReference type="ARBA" id="ARBA00003098"/>
    </source>
</evidence>
<name>A0A8C5D6N0_GOUWI</name>
<reference evidence="8" key="2">
    <citation type="submission" date="2025-08" db="UniProtKB">
        <authorList>
            <consortium name="Ensembl"/>
        </authorList>
    </citation>
    <scope>IDENTIFICATION</scope>
</reference>
<keyword evidence="9" id="KW-1185">Reference proteome</keyword>
<reference evidence="8" key="1">
    <citation type="submission" date="2020-06" db="EMBL/GenBank/DDBJ databases">
        <authorList>
            <consortium name="Wellcome Sanger Institute Data Sharing"/>
        </authorList>
    </citation>
    <scope>NUCLEOTIDE SEQUENCE [LARGE SCALE GENOMIC DNA]</scope>
</reference>
<dbReference type="InterPro" id="IPR011705">
    <property type="entry name" value="BACK"/>
</dbReference>
<proteinExistence type="predicted"/>
<dbReference type="Pfam" id="PF01344">
    <property type="entry name" value="Kelch_1"/>
    <property type="match status" value="5"/>
</dbReference>
<accession>A0A8C5D6N0</accession>
<dbReference type="PROSITE" id="PS50097">
    <property type="entry name" value="BTB"/>
    <property type="match status" value="1"/>
</dbReference>
<dbReference type="Ensembl" id="ENSGWIT00000001629.1">
    <property type="protein sequence ID" value="ENSGWIP00000001516.1"/>
    <property type="gene ID" value="ENSGWIG00000000876.1"/>
</dbReference>
<comment type="function">
    <text evidence="1">Probable substrate-specific adapter of an E3 ubiquitin-protein ligase complex which mediates the ubiquitination and subsequent proteasomal degradation of target proteins.</text>
</comment>
<dbReference type="InterPro" id="IPR011333">
    <property type="entry name" value="SKP1/BTB/POZ_sf"/>
</dbReference>
<evidence type="ECO:0000256" key="3">
    <source>
        <dbReference type="ARBA" id="ARBA00019802"/>
    </source>
</evidence>
<dbReference type="InterPro" id="IPR015915">
    <property type="entry name" value="Kelch-typ_b-propeller"/>
</dbReference>
<evidence type="ECO:0000256" key="4">
    <source>
        <dbReference type="ARBA" id="ARBA00022441"/>
    </source>
</evidence>
<feature type="domain" description="BTB" evidence="7">
    <location>
        <begin position="166"/>
        <end position="233"/>
    </location>
</feature>
<dbReference type="GO" id="GO:0016567">
    <property type="term" value="P:protein ubiquitination"/>
    <property type="evidence" value="ECO:0007669"/>
    <property type="project" value="UniProtKB-UniPathway"/>
</dbReference>
<dbReference type="UniPathway" id="UPA00143"/>
<dbReference type="SUPFAM" id="SSF117281">
    <property type="entry name" value="Kelch motif"/>
    <property type="match status" value="2"/>
</dbReference>
<dbReference type="Gene3D" id="1.25.40.420">
    <property type="match status" value="1"/>
</dbReference>
<evidence type="ECO:0000313" key="9">
    <source>
        <dbReference type="Proteomes" id="UP000694680"/>
    </source>
</evidence>
<keyword evidence="4" id="KW-0880">Kelch repeat</keyword>
<dbReference type="Pfam" id="PF07707">
    <property type="entry name" value="BACK"/>
    <property type="match status" value="1"/>
</dbReference>
<dbReference type="PANTHER" id="PTHR45632">
    <property type="entry name" value="LD33804P"/>
    <property type="match status" value="1"/>
</dbReference>
<reference evidence="8" key="3">
    <citation type="submission" date="2025-09" db="UniProtKB">
        <authorList>
            <consortium name="Ensembl"/>
        </authorList>
    </citation>
    <scope>IDENTIFICATION</scope>
</reference>
<organism evidence="8 9">
    <name type="scientific">Gouania willdenowi</name>
    <name type="common">Blunt-snouted clingfish</name>
    <name type="synonym">Lepadogaster willdenowi</name>
    <dbReference type="NCBI Taxonomy" id="441366"/>
    <lineage>
        <taxon>Eukaryota</taxon>
        <taxon>Metazoa</taxon>
        <taxon>Chordata</taxon>
        <taxon>Craniata</taxon>
        <taxon>Vertebrata</taxon>
        <taxon>Euteleostomi</taxon>
        <taxon>Actinopterygii</taxon>
        <taxon>Neopterygii</taxon>
        <taxon>Teleostei</taxon>
        <taxon>Neoteleostei</taxon>
        <taxon>Acanthomorphata</taxon>
        <taxon>Ovalentaria</taxon>
        <taxon>Blenniimorphae</taxon>
        <taxon>Blenniiformes</taxon>
        <taxon>Gobiesocoidei</taxon>
        <taxon>Gobiesocidae</taxon>
        <taxon>Gobiesocinae</taxon>
        <taxon>Gouania</taxon>
    </lineage>
</organism>
<keyword evidence="6" id="KW-0833">Ubl conjugation pathway</keyword>
<dbReference type="Gene3D" id="3.30.710.10">
    <property type="entry name" value="Potassium Channel Kv1.1, Chain A"/>
    <property type="match status" value="1"/>
</dbReference>
<dbReference type="AlphaFoldDB" id="A0A8C5D6N0"/>
<evidence type="ECO:0000259" key="7">
    <source>
        <dbReference type="PROSITE" id="PS50097"/>
    </source>
</evidence>
<keyword evidence="5" id="KW-0677">Repeat</keyword>
<dbReference type="InterPro" id="IPR000210">
    <property type="entry name" value="BTB/POZ_dom"/>
</dbReference>
<dbReference type="InterPro" id="IPR006652">
    <property type="entry name" value="Kelch_1"/>
</dbReference>
<dbReference type="Gene3D" id="2.120.10.80">
    <property type="entry name" value="Kelch-type beta propeller"/>
    <property type="match status" value="2"/>
</dbReference>
<evidence type="ECO:0000313" key="8">
    <source>
        <dbReference type="Ensembl" id="ENSGWIP00000001516.1"/>
    </source>
</evidence>
<evidence type="ECO:0000256" key="2">
    <source>
        <dbReference type="ARBA" id="ARBA00004906"/>
    </source>
</evidence>
<dbReference type="GO" id="GO:0097602">
    <property type="term" value="F:cullin family protein binding"/>
    <property type="evidence" value="ECO:0007669"/>
    <property type="project" value="TreeGrafter"/>
</dbReference>
<evidence type="ECO:0000256" key="6">
    <source>
        <dbReference type="ARBA" id="ARBA00022786"/>
    </source>
</evidence>
<comment type="pathway">
    <text evidence="2">Protein modification; protein ubiquitination.</text>
</comment>
<dbReference type="SMART" id="SM00225">
    <property type="entry name" value="BTB"/>
    <property type="match status" value="1"/>
</dbReference>